<evidence type="ECO:0000313" key="3">
    <source>
        <dbReference type="Proteomes" id="UP000076842"/>
    </source>
</evidence>
<evidence type="ECO:0000313" key="2">
    <source>
        <dbReference type="EMBL" id="KZT60144.1"/>
    </source>
</evidence>
<proteinExistence type="predicted"/>
<keyword evidence="1" id="KW-0472">Membrane</keyword>
<gene>
    <name evidence="2" type="ORF">CALCODRAFT_533826</name>
</gene>
<sequence length="165" mass="18006">ASARDLEEGNLSLTAKAGRAHRRALRRAAEKAYLRRHRKHLERRGKTIAKAVVSCCSACAEVCLNVGIVCGQDSRGAGWFLGGVFDRIVKMTKRRRFVRFLKGMSLCFLFAVIALLLLLYGKWFFTGANWSFGNGSWNIGWNSNAASTSSAATSTAPAATTSKTT</sequence>
<evidence type="ECO:0000256" key="1">
    <source>
        <dbReference type="SAM" id="Phobius"/>
    </source>
</evidence>
<name>A0A165I543_9BASI</name>
<dbReference type="InParanoid" id="A0A165I543"/>
<keyword evidence="1" id="KW-0812">Transmembrane</keyword>
<protein>
    <submittedName>
        <fullName evidence="2">Uncharacterized protein</fullName>
    </submittedName>
</protein>
<dbReference type="EMBL" id="KV423933">
    <property type="protein sequence ID" value="KZT60144.1"/>
    <property type="molecule type" value="Genomic_DNA"/>
</dbReference>
<feature type="non-terminal residue" evidence="2">
    <location>
        <position position="1"/>
    </location>
</feature>
<accession>A0A165I543</accession>
<reference evidence="2 3" key="1">
    <citation type="journal article" date="2016" name="Mol. Biol. Evol.">
        <title>Comparative Genomics of Early-Diverging Mushroom-Forming Fungi Provides Insights into the Origins of Lignocellulose Decay Capabilities.</title>
        <authorList>
            <person name="Nagy L.G."/>
            <person name="Riley R."/>
            <person name="Tritt A."/>
            <person name="Adam C."/>
            <person name="Daum C."/>
            <person name="Floudas D."/>
            <person name="Sun H."/>
            <person name="Yadav J.S."/>
            <person name="Pangilinan J."/>
            <person name="Larsson K.H."/>
            <person name="Matsuura K."/>
            <person name="Barry K."/>
            <person name="Labutti K."/>
            <person name="Kuo R."/>
            <person name="Ohm R.A."/>
            <person name="Bhattacharya S.S."/>
            <person name="Shirouzu T."/>
            <person name="Yoshinaga Y."/>
            <person name="Martin F.M."/>
            <person name="Grigoriev I.V."/>
            <person name="Hibbett D.S."/>
        </authorList>
    </citation>
    <scope>NUCLEOTIDE SEQUENCE [LARGE SCALE GENOMIC DNA]</scope>
    <source>
        <strain evidence="2 3">HHB12733</strain>
    </source>
</reference>
<dbReference type="AlphaFoldDB" id="A0A165I543"/>
<organism evidence="2 3">
    <name type="scientific">Calocera cornea HHB12733</name>
    <dbReference type="NCBI Taxonomy" id="1353952"/>
    <lineage>
        <taxon>Eukaryota</taxon>
        <taxon>Fungi</taxon>
        <taxon>Dikarya</taxon>
        <taxon>Basidiomycota</taxon>
        <taxon>Agaricomycotina</taxon>
        <taxon>Dacrymycetes</taxon>
        <taxon>Dacrymycetales</taxon>
        <taxon>Dacrymycetaceae</taxon>
        <taxon>Calocera</taxon>
    </lineage>
</organism>
<dbReference type="Proteomes" id="UP000076842">
    <property type="component" value="Unassembled WGS sequence"/>
</dbReference>
<feature type="transmembrane region" description="Helical" evidence="1">
    <location>
        <begin position="100"/>
        <end position="120"/>
    </location>
</feature>
<keyword evidence="3" id="KW-1185">Reference proteome</keyword>
<keyword evidence="1" id="KW-1133">Transmembrane helix</keyword>